<reference evidence="3" key="3">
    <citation type="submission" date="2022-06" db="UniProtKB">
        <authorList>
            <consortium name="EnsemblMetazoa"/>
        </authorList>
    </citation>
    <scope>IDENTIFICATION</scope>
</reference>
<evidence type="ECO:0000256" key="1">
    <source>
        <dbReference type="SAM" id="MobiDB-lite"/>
    </source>
</evidence>
<evidence type="ECO:0000313" key="3">
    <source>
        <dbReference type="EnsemblMetazoa" id="KAF7494581.1"/>
    </source>
</evidence>
<dbReference type="EnsemblMetazoa" id="SSS_8977s_mrna">
    <property type="protein sequence ID" value="KAF7494581.1"/>
    <property type="gene ID" value="SSS_8977"/>
</dbReference>
<proteinExistence type="predicted"/>
<reference evidence="4" key="1">
    <citation type="journal article" date="2020" name="PLoS Negl. Trop. Dis.">
        <title>High-quality nuclear genome for Sarcoptes scabiei-A critical resource for a neglected parasite.</title>
        <authorList>
            <person name="Korhonen P.K."/>
            <person name="Gasser R.B."/>
            <person name="Ma G."/>
            <person name="Wang T."/>
            <person name="Stroehlein A.J."/>
            <person name="Young N.D."/>
            <person name="Ang C.S."/>
            <person name="Fernando D.D."/>
            <person name="Lu H.C."/>
            <person name="Taylor S."/>
            <person name="Reynolds S.L."/>
            <person name="Mofiz E."/>
            <person name="Najaraj S.H."/>
            <person name="Gowda H."/>
            <person name="Madugundu A."/>
            <person name="Renuse S."/>
            <person name="Holt D."/>
            <person name="Pandey A."/>
            <person name="Papenfuss A.T."/>
            <person name="Fischer K."/>
        </authorList>
    </citation>
    <scope>NUCLEOTIDE SEQUENCE [LARGE SCALE GENOMIC DNA]</scope>
</reference>
<accession>A0A834VF58</accession>
<sequence length="312" mass="35587">MSDSRGIESETITNVPVPTSQETVALSISTTPISVVQCERKNFHHRRPTMHLISESIGLSIHNRFANNNHWYSVVDSLRNSDENRMDRNFYDIDAMDRNNLYRYDYDHNHNHNNYDDDDDDEKKRIRQKSSRNYCNDYDEVDADDWGGEEDLPYGGDGNPTASTKAEQLRRSEFDDFRSVANNFESENLQPNCSKQNLQPSSELSTNVFPKQSTNRDRCELRSISFASPSTMLTVTKPSQSSVMVTSMKSSSTMAQSTMMIHQRSYDGRKTIATRQNESNNNSASVVSKSSAELFWIVPILSPIIITNIIII</sequence>
<feature type="region of interest" description="Disordered" evidence="1">
    <location>
        <begin position="191"/>
        <end position="213"/>
    </location>
</feature>
<gene>
    <name evidence="2" type="ORF">SSS_8977</name>
</gene>
<reference evidence="2" key="2">
    <citation type="submission" date="2020-01" db="EMBL/GenBank/DDBJ databases">
        <authorList>
            <person name="Korhonen P.K.K."/>
            <person name="Guangxu M.G."/>
            <person name="Wang T.W."/>
            <person name="Stroehlein A.J.S."/>
            <person name="Young N.D."/>
            <person name="Ang C.-S.A."/>
            <person name="Fernando D.W.F."/>
            <person name="Lu H.L."/>
            <person name="Taylor S.T."/>
            <person name="Ehtesham M.E.M."/>
            <person name="Najaraj S.H.N."/>
            <person name="Harsha G.H.G."/>
            <person name="Madugundu A.M."/>
            <person name="Renuse S.R."/>
            <person name="Holt D.H."/>
            <person name="Pandey A.P."/>
            <person name="Papenfuss A.P."/>
            <person name="Gasser R.B.G."/>
            <person name="Fischer K.F."/>
        </authorList>
    </citation>
    <scope>NUCLEOTIDE SEQUENCE</scope>
    <source>
        <strain evidence="2">SSS_KF_BRIS2020</strain>
    </source>
</reference>
<name>A0A834VF58_SARSC</name>
<dbReference type="Proteomes" id="UP000070412">
    <property type="component" value="Unassembled WGS sequence"/>
</dbReference>
<evidence type="ECO:0000313" key="2">
    <source>
        <dbReference type="EMBL" id="KAF7494581.1"/>
    </source>
</evidence>
<dbReference type="EMBL" id="WVUK01000053">
    <property type="protein sequence ID" value="KAF7494581.1"/>
    <property type="molecule type" value="Genomic_DNA"/>
</dbReference>
<feature type="compositionally biased region" description="Acidic residues" evidence="1">
    <location>
        <begin position="137"/>
        <end position="152"/>
    </location>
</feature>
<evidence type="ECO:0000313" key="4">
    <source>
        <dbReference type="Proteomes" id="UP000070412"/>
    </source>
</evidence>
<organism evidence="2">
    <name type="scientific">Sarcoptes scabiei</name>
    <name type="common">Itch mite</name>
    <name type="synonym">Acarus scabiei</name>
    <dbReference type="NCBI Taxonomy" id="52283"/>
    <lineage>
        <taxon>Eukaryota</taxon>
        <taxon>Metazoa</taxon>
        <taxon>Ecdysozoa</taxon>
        <taxon>Arthropoda</taxon>
        <taxon>Chelicerata</taxon>
        <taxon>Arachnida</taxon>
        <taxon>Acari</taxon>
        <taxon>Acariformes</taxon>
        <taxon>Sarcoptiformes</taxon>
        <taxon>Astigmata</taxon>
        <taxon>Psoroptidia</taxon>
        <taxon>Sarcoptoidea</taxon>
        <taxon>Sarcoptidae</taxon>
        <taxon>Sarcoptinae</taxon>
        <taxon>Sarcoptes</taxon>
    </lineage>
</organism>
<protein>
    <submittedName>
        <fullName evidence="2 3">Uncharacterized protein</fullName>
    </submittedName>
</protein>
<feature type="region of interest" description="Disordered" evidence="1">
    <location>
        <begin position="136"/>
        <end position="165"/>
    </location>
</feature>
<keyword evidence="4" id="KW-1185">Reference proteome</keyword>
<dbReference type="AlphaFoldDB" id="A0A834VF58"/>